<evidence type="ECO:0000256" key="1">
    <source>
        <dbReference type="ARBA" id="ARBA00006964"/>
    </source>
</evidence>
<dbReference type="Proteomes" id="UP000469523">
    <property type="component" value="Unassembled WGS sequence"/>
</dbReference>
<name>A0A6N7XZV0_9FIRM</name>
<protein>
    <recommendedName>
        <fullName evidence="2">GTP cyclohydrolase 1 type 2 homolog</fullName>
    </recommendedName>
</protein>
<comment type="similarity">
    <text evidence="1">Belongs to the GTP cyclohydrolase I type 2/NIF3 family.</text>
</comment>
<organism evidence="5 6">
    <name type="scientific">Tissierella pigra</name>
    <dbReference type="NCBI Taxonomy" id="2607614"/>
    <lineage>
        <taxon>Bacteria</taxon>
        <taxon>Bacillati</taxon>
        <taxon>Bacillota</taxon>
        <taxon>Tissierellia</taxon>
        <taxon>Tissierellales</taxon>
        <taxon>Tissierellaceae</taxon>
        <taxon>Tissierella</taxon>
    </lineage>
</organism>
<feature type="binding site" evidence="4">
    <location>
        <position position="226"/>
    </location>
    <ligand>
        <name>a divalent metal cation</name>
        <dbReference type="ChEBI" id="CHEBI:60240"/>
        <label>1</label>
    </ligand>
</feature>
<feature type="binding site" evidence="4">
    <location>
        <position position="222"/>
    </location>
    <ligand>
        <name>a divalent metal cation</name>
        <dbReference type="ChEBI" id="CHEBI:60240"/>
        <label>1</label>
    </ligand>
</feature>
<dbReference type="GO" id="GO:0046872">
    <property type="term" value="F:metal ion binding"/>
    <property type="evidence" value="ECO:0007669"/>
    <property type="project" value="UniProtKB-KW"/>
</dbReference>
<keyword evidence="3 4" id="KW-0479">Metal-binding</keyword>
<sequence length="260" mass="29714">MKAKAIMDLMNSWALPELIDDWDNTGFQIGDDNKDVSRILLALDLNDKICQKAIEENFHIIITHHPLIFKPINSITTSNYKEKLVYNLIRNEIVVYNAHTNLDRAEGGVSHQLGKLLGLKEGKPLHLNFEKSFGYGRVGDIEEISLNDYIKVIKEQLDTENVIVYGNQEKLIKRIAVCGGSGAEFIYDAYRENADIYITGDIKYHEAQMADELGLTIIDAGHYHTEKIILPVIKTYLESKSKESLYIEIYNNPSPFYKIY</sequence>
<gene>
    <name evidence="5" type="ORF">FYJ83_09795</name>
</gene>
<dbReference type="SUPFAM" id="SSF102705">
    <property type="entry name" value="NIF3 (NGG1p interacting factor 3)-like"/>
    <property type="match status" value="1"/>
</dbReference>
<dbReference type="InterPro" id="IPR036069">
    <property type="entry name" value="DUF34/NIF3_sf"/>
</dbReference>
<dbReference type="InterPro" id="IPR002678">
    <property type="entry name" value="DUF34/NIF3"/>
</dbReference>
<evidence type="ECO:0000313" key="6">
    <source>
        <dbReference type="Proteomes" id="UP000469523"/>
    </source>
</evidence>
<dbReference type="RefSeq" id="WP_154440165.1">
    <property type="nucleotide sequence ID" value="NZ_JAHLPJ010000001.1"/>
</dbReference>
<keyword evidence="6" id="KW-1185">Reference proteome</keyword>
<feature type="binding site" evidence="4">
    <location>
        <position position="103"/>
    </location>
    <ligand>
        <name>a divalent metal cation</name>
        <dbReference type="ChEBI" id="CHEBI:60240"/>
        <label>1</label>
    </ligand>
</feature>
<dbReference type="GO" id="GO:0005737">
    <property type="term" value="C:cytoplasm"/>
    <property type="evidence" value="ECO:0007669"/>
    <property type="project" value="TreeGrafter"/>
</dbReference>
<accession>A0A6N7XZV0</accession>
<feature type="binding site" evidence="4">
    <location>
        <position position="65"/>
    </location>
    <ligand>
        <name>a divalent metal cation</name>
        <dbReference type="ChEBI" id="CHEBI:60240"/>
        <label>1</label>
    </ligand>
</feature>
<evidence type="ECO:0000313" key="5">
    <source>
        <dbReference type="EMBL" id="MSU01758.1"/>
    </source>
</evidence>
<dbReference type="Pfam" id="PF01784">
    <property type="entry name" value="DUF34_NIF3"/>
    <property type="match status" value="1"/>
</dbReference>
<evidence type="ECO:0000256" key="3">
    <source>
        <dbReference type="ARBA" id="ARBA00022723"/>
    </source>
</evidence>
<comment type="caution">
    <text evidence="5">The sequence shown here is derived from an EMBL/GenBank/DDBJ whole genome shotgun (WGS) entry which is preliminary data.</text>
</comment>
<feature type="binding site" evidence="4">
    <location>
        <position position="64"/>
    </location>
    <ligand>
        <name>a divalent metal cation</name>
        <dbReference type="ChEBI" id="CHEBI:60240"/>
        <label>2</label>
    </ligand>
</feature>
<evidence type="ECO:0000256" key="2">
    <source>
        <dbReference type="ARBA" id="ARBA00022112"/>
    </source>
</evidence>
<dbReference type="AlphaFoldDB" id="A0A6N7XZV0"/>
<dbReference type="PANTHER" id="PTHR13799">
    <property type="entry name" value="NGG1 INTERACTING FACTOR 3"/>
    <property type="match status" value="1"/>
</dbReference>
<evidence type="ECO:0000256" key="4">
    <source>
        <dbReference type="PIRSR" id="PIRSR602678-1"/>
    </source>
</evidence>
<dbReference type="NCBIfam" id="TIGR00486">
    <property type="entry name" value="YbgI_SA1388"/>
    <property type="match status" value="1"/>
</dbReference>
<dbReference type="EMBL" id="VUNQ01000019">
    <property type="protein sequence ID" value="MSU01758.1"/>
    <property type="molecule type" value="Genomic_DNA"/>
</dbReference>
<dbReference type="PANTHER" id="PTHR13799:SF14">
    <property type="entry name" value="GTP CYCLOHYDROLASE 1 TYPE 2 HOMOLOG"/>
    <property type="match status" value="1"/>
</dbReference>
<reference evidence="5 6" key="1">
    <citation type="submission" date="2019-09" db="EMBL/GenBank/DDBJ databases">
        <title>In-depth cultivation of the pig gut microbiome towards novel bacterial diversity and tailored functional studies.</title>
        <authorList>
            <person name="Wylensek D."/>
            <person name="Hitch T.C.A."/>
            <person name="Clavel T."/>
        </authorList>
    </citation>
    <scope>NUCLEOTIDE SEQUENCE [LARGE SCALE GENOMIC DNA]</scope>
    <source>
        <strain evidence="5 6">WCA3-693-APC-4?</strain>
    </source>
</reference>
<proteinExistence type="inferred from homology"/>
<dbReference type="FunFam" id="3.40.1390.30:FF:000001">
    <property type="entry name" value="GTP cyclohydrolase 1 type 2"/>
    <property type="match status" value="1"/>
</dbReference>
<dbReference type="Gene3D" id="3.40.1390.30">
    <property type="entry name" value="NIF3 (NGG1p interacting factor 3)-like"/>
    <property type="match status" value="2"/>
</dbReference>